<dbReference type="InterPro" id="IPR000600">
    <property type="entry name" value="ROK"/>
</dbReference>
<dbReference type="InterPro" id="IPR036388">
    <property type="entry name" value="WH-like_DNA-bd_sf"/>
</dbReference>
<organism evidence="2 3">
    <name type="scientific">Gordonia defluvii</name>
    <dbReference type="NCBI Taxonomy" id="283718"/>
    <lineage>
        <taxon>Bacteria</taxon>
        <taxon>Bacillati</taxon>
        <taxon>Actinomycetota</taxon>
        <taxon>Actinomycetes</taxon>
        <taxon>Mycobacteriales</taxon>
        <taxon>Gordoniaceae</taxon>
        <taxon>Gordonia</taxon>
    </lineage>
</organism>
<dbReference type="Pfam" id="PF00480">
    <property type="entry name" value="ROK"/>
    <property type="match status" value="1"/>
</dbReference>
<dbReference type="PANTHER" id="PTHR18964">
    <property type="entry name" value="ROK (REPRESSOR, ORF, KINASE) FAMILY"/>
    <property type="match status" value="1"/>
</dbReference>
<proteinExistence type="inferred from homology"/>
<comment type="similarity">
    <text evidence="1">Belongs to the ROK (NagC/XylR) family.</text>
</comment>
<dbReference type="Gene3D" id="1.10.10.10">
    <property type="entry name" value="Winged helix-like DNA-binding domain superfamily/Winged helix DNA-binding domain"/>
    <property type="match status" value="1"/>
</dbReference>
<accession>A0ABP6L264</accession>
<reference evidence="3" key="1">
    <citation type="journal article" date="2019" name="Int. J. Syst. Evol. Microbiol.">
        <title>The Global Catalogue of Microorganisms (GCM) 10K type strain sequencing project: providing services to taxonomists for standard genome sequencing and annotation.</title>
        <authorList>
            <consortium name="The Broad Institute Genomics Platform"/>
            <consortium name="The Broad Institute Genome Sequencing Center for Infectious Disease"/>
            <person name="Wu L."/>
            <person name="Ma J."/>
        </authorList>
    </citation>
    <scope>NUCLEOTIDE SEQUENCE [LARGE SCALE GENOMIC DNA]</scope>
    <source>
        <strain evidence="3">JCM 14234</strain>
    </source>
</reference>
<gene>
    <name evidence="2" type="ORF">GCM10010528_06650</name>
</gene>
<dbReference type="EMBL" id="BAAAVS010000011">
    <property type="protein sequence ID" value="GAA3027531.1"/>
    <property type="molecule type" value="Genomic_DNA"/>
</dbReference>
<sequence>MVSVYAIGWAGASRRLNPHGAIGTRTRRRCYVLAMGEPAGGISGVVPAALRVGRSPAAVVLALVRSAGPVTRDRLALHSDLSTATVNRQVHALAGAELIVERPDLVDGGGIGRPKVPLTLNHEGLAVAAMHIGARRTLLAIADLAGRTLHSHAVLTPDGDPVEVIGILADALAELISRFSGRRFLWAGVAVGGDVDETTGAVDHPVLGWRGAPVGAMVNQALGLPVSVCEHVQAMAAAELVLAPPVGGAVPGRSSIYWYARETVGMALTVDGHVQVPRTGAGTVAHVPVRAPLFGPSGIGPSGIGTVGLQQVIGTSALRGAMRRSGSAAESSLVEERARALGEAIATIADVLNPDTVIVAGDAFANHPRGLAPVQAAFDAARHLPHRLELTPTRFGLGVQEAAAVVVALSVIYADPIGSVG</sequence>
<dbReference type="InterPro" id="IPR036390">
    <property type="entry name" value="WH_DNA-bd_sf"/>
</dbReference>
<keyword evidence="3" id="KW-1185">Reference proteome</keyword>
<evidence type="ECO:0000256" key="1">
    <source>
        <dbReference type="ARBA" id="ARBA00006479"/>
    </source>
</evidence>
<evidence type="ECO:0000313" key="2">
    <source>
        <dbReference type="EMBL" id="GAA3027531.1"/>
    </source>
</evidence>
<name>A0ABP6L264_9ACTN</name>
<evidence type="ECO:0000313" key="3">
    <source>
        <dbReference type="Proteomes" id="UP001501035"/>
    </source>
</evidence>
<dbReference type="SUPFAM" id="SSF46785">
    <property type="entry name" value="Winged helix' DNA-binding domain"/>
    <property type="match status" value="1"/>
</dbReference>
<dbReference type="Gene3D" id="3.30.420.40">
    <property type="match status" value="2"/>
</dbReference>
<dbReference type="SUPFAM" id="SSF53067">
    <property type="entry name" value="Actin-like ATPase domain"/>
    <property type="match status" value="1"/>
</dbReference>
<dbReference type="InterPro" id="IPR043129">
    <property type="entry name" value="ATPase_NBD"/>
</dbReference>
<dbReference type="PANTHER" id="PTHR18964:SF149">
    <property type="entry name" value="BIFUNCTIONAL UDP-N-ACETYLGLUCOSAMINE 2-EPIMERASE_N-ACETYLMANNOSAMINE KINASE"/>
    <property type="match status" value="1"/>
</dbReference>
<protein>
    <submittedName>
        <fullName evidence="2">ROK family protein</fullName>
    </submittedName>
</protein>
<comment type="caution">
    <text evidence="2">The sequence shown here is derived from an EMBL/GenBank/DDBJ whole genome shotgun (WGS) entry which is preliminary data.</text>
</comment>
<dbReference type="Proteomes" id="UP001501035">
    <property type="component" value="Unassembled WGS sequence"/>
</dbReference>